<feature type="region of interest" description="Disordered" evidence="6">
    <location>
        <begin position="24"/>
        <end position="93"/>
    </location>
</feature>
<evidence type="ECO:0000256" key="7">
    <source>
        <dbReference type="SAM" id="SignalP"/>
    </source>
</evidence>
<keyword evidence="5" id="KW-0325">Glycoprotein</keyword>
<organism evidence="9 10">
    <name type="scientific">Daphnia sinensis</name>
    <dbReference type="NCBI Taxonomy" id="1820382"/>
    <lineage>
        <taxon>Eukaryota</taxon>
        <taxon>Metazoa</taxon>
        <taxon>Ecdysozoa</taxon>
        <taxon>Arthropoda</taxon>
        <taxon>Crustacea</taxon>
        <taxon>Branchiopoda</taxon>
        <taxon>Diplostraca</taxon>
        <taxon>Cladocera</taxon>
        <taxon>Anomopoda</taxon>
        <taxon>Daphniidae</taxon>
        <taxon>Daphnia</taxon>
        <taxon>Daphnia similis group</taxon>
    </lineage>
</organism>
<dbReference type="Pfam" id="PF01607">
    <property type="entry name" value="CBM_14"/>
    <property type="match status" value="1"/>
</dbReference>
<feature type="chain" id="PRO_5041955560" description="Chitin-binding type-2 domain-containing protein" evidence="7">
    <location>
        <begin position="28"/>
        <end position="155"/>
    </location>
</feature>
<reference evidence="9 10" key="1">
    <citation type="submission" date="2022-05" db="EMBL/GenBank/DDBJ databases">
        <title>A multi-omics perspective on studying reproductive biology in Daphnia sinensis.</title>
        <authorList>
            <person name="Jia J."/>
        </authorList>
    </citation>
    <scope>NUCLEOTIDE SEQUENCE [LARGE SCALE GENOMIC DNA]</scope>
    <source>
        <strain evidence="9 10">WSL</strain>
    </source>
</reference>
<feature type="compositionally biased region" description="Basic and acidic residues" evidence="6">
    <location>
        <begin position="26"/>
        <end position="61"/>
    </location>
</feature>
<dbReference type="EMBL" id="WJBH02000002">
    <property type="protein sequence ID" value="KAI9563469.1"/>
    <property type="molecule type" value="Genomic_DNA"/>
</dbReference>
<dbReference type="PANTHER" id="PTHR23301:SF0">
    <property type="entry name" value="CHITIN-BINDING TYPE-2 DOMAIN-CONTAINING PROTEIN-RELATED"/>
    <property type="match status" value="1"/>
</dbReference>
<evidence type="ECO:0000256" key="4">
    <source>
        <dbReference type="ARBA" id="ARBA00023157"/>
    </source>
</evidence>
<evidence type="ECO:0000313" key="9">
    <source>
        <dbReference type="EMBL" id="KAI9563469.1"/>
    </source>
</evidence>
<dbReference type="Gene3D" id="2.170.140.10">
    <property type="entry name" value="Chitin binding domain"/>
    <property type="match status" value="1"/>
</dbReference>
<dbReference type="SMART" id="SM00494">
    <property type="entry name" value="ChtBD2"/>
    <property type="match status" value="1"/>
</dbReference>
<dbReference type="Proteomes" id="UP000820818">
    <property type="component" value="Linkage Group LG2"/>
</dbReference>
<keyword evidence="2 7" id="KW-0732">Signal</keyword>
<proteinExistence type="predicted"/>
<dbReference type="PANTHER" id="PTHR23301">
    <property type="entry name" value="CHITIN BINDING PERITROPHIN-A"/>
    <property type="match status" value="1"/>
</dbReference>
<feature type="compositionally biased region" description="Acidic residues" evidence="6">
    <location>
        <begin position="67"/>
        <end position="78"/>
    </location>
</feature>
<keyword evidence="3" id="KW-0677">Repeat</keyword>
<keyword evidence="4" id="KW-1015">Disulfide bond</keyword>
<gene>
    <name evidence="9" type="ORF">GHT06_010932</name>
</gene>
<evidence type="ECO:0000256" key="5">
    <source>
        <dbReference type="ARBA" id="ARBA00023180"/>
    </source>
</evidence>
<name>A0AAD5L1D7_9CRUS</name>
<accession>A0AAD5L1D7</accession>
<dbReference type="GO" id="GO:0008061">
    <property type="term" value="F:chitin binding"/>
    <property type="evidence" value="ECO:0007669"/>
    <property type="project" value="UniProtKB-KW"/>
</dbReference>
<evidence type="ECO:0000256" key="1">
    <source>
        <dbReference type="ARBA" id="ARBA00022669"/>
    </source>
</evidence>
<dbReference type="SUPFAM" id="SSF57625">
    <property type="entry name" value="Invertebrate chitin-binding proteins"/>
    <property type="match status" value="1"/>
</dbReference>
<feature type="signal peptide" evidence="7">
    <location>
        <begin position="1"/>
        <end position="27"/>
    </location>
</feature>
<evidence type="ECO:0000256" key="2">
    <source>
        <dbReference type="ARBA" id="ARBA00022729"/>
    </source>
</evidence>
<comment type="caution">
    <text evidence="9">The sequence shown here is derived from an EMBL/GenBank/DDBJ whole genome shotgun (WGS) entry which is preliminary data.</text>
</comment>
<feature type="domain" description="Chitin-binding type-2" evidence="8">
    <location>
        <begin position="100"/>
        <end position="155"/>
    </location>
</feature>
<dbReference type="GO" id="GO:0005576">
    <property type="term" value="C:extracellular region"/>
    <property type="evidence" value="ECO:0007669"/>
    <property type="project" value="InterPro"/>
</dbReference>
<sequence>MAVSFRLSTLCFFFALVALALSSKTSSKEELDHSSSKEDTSSSKEDSSSSKEDSSSSKEDVPSGELQSEEDTTCEDDLTTAPPPPEPTTTKPIITVAPEPFDCKSKTNGNYVNPADCTTYIACSNGYTYIMPCPANLVYNEKGWCDYVYNVPRCM</sequence>
<dbReference type="InterPro" id="IPR051940">
    <property type="entry name" value="Chitin_bind-dev_reg"/>
</dbReference>
<dbReference type="AlphaFoldDB" id="A0AAD5L1D7"/>
<keyword evidence="1" id="KW-0147">Chitin-binding</keyword>
<evidence type="ECO:0000256" key="3">
    <source>
        <dbReference type="ARBA" id="ARBA00022737"/>
    </source>
</evidence>
<keyword evidence="10" id="KW-1185">Reference proteome</keyword>
<dbReference type="InterPro" id="IPR036508">
    <property type="entry name" value="Chitin-bd_dom_sf"/>
</dbReference>
<dbReference type="PROSITE" id="PS50940">
    <property type="entry name" value="CHIT_BIND_II"/>
    <property type="match status" value="1"/>
</dbReference>
<evidence type="ECO:0000256" key="6">
    <source>
        <dbReference type="SAM" id="MobiDB-lite"/>
    </source>
</evidence>
<protein>
    <recommendedName>
        <fullName evidence="8">Chitin-binding type-2 domain-containing protein</fullName>
    </recommendedName>
</protein>
<evidence type="ECO:0000259" key="8">
    <source>
        <dbReference type="PROSITE" id="PS50940"/>
    </source>
</evidence>
<evidence type="ECO:0000313" key="10">
    <source>
        <dbReference type="Proteomes" id="UP000820818"/>
    </source>
</evidence>
<dbReference type="InterPro" id="IPR002557">
    <property type="entry name" value="Chitin-bd_dom"/>
</dbReference>